<accession>A0AAV7DIX9</accession>
<evidence type="ECO:0000313" key="1">
    <source>
        <dbReference type="EMBL" id="KAG8597463.1"/>
    </source>
</evidence>
<sequence>MVLTSCRVAVSSLRVSSSRFFLCLASSSWRVDKRDASLALAALFRRDPCFMRIPLKLRFRISHLYAGSVISCWWSEWNLLVTSFSSERQSWSCRRDSLSRQLKGERLPGKRERVQVTGA</sequence>
<proteinExistence type="predicted"/>
<dbReference type="EMBL" id="WNYA01000001">
    <property type="protein sequence ID" value="KAG8597463.1"/>
    <property type="molecule type" value="Genomic_DNA"/>
</dbReference>
<name>A0AAV7DIX9_ENGPU</name>
<keyword evidence="2" id="KW-1185">Reference proteome</keyword>
<organism evidence="1 2">
    <name type="scientific">Engystomops pustulosus</name>
    <name type="common">Tungara frog</name>
    <name type="synonym">Physalaemus pustulosus</name>
    <dbReference type="NCBI Taxonomy" id="76066"/>
    <lineage>
        <taxon>Eukaryota</taxon>
        <taxon>Metazoa</taxon>
        <taxon>Chordata</taxon>
        <taxon>Craniata</taxon>
        <taxon>Vertebrata</taxon>
        <taxon>Euteleostomi</taxon>
        <taxon>Amphibia</taxon>
        <taxon>Batrachia</taxon>
        <taxon>Anura</taxon>
        <taxon>Neobatrachia</taxon>
        <taxon>Hyloidea</taxon>
        <taxon>Leptodactylidae</taxon>
        <taxon>Leiuperinae</taxon>
        <taxon>Engystomops</taxon>
    </lineage>
</organism>
<evidence type="ECO:0000313" key="2">
    <source>
        <dbReference type="Proteomes" id="UP000824782"/>
    </source>
</evidence>
<reference evidence="1" key="1">
    <citation type="thesis" date="2020" institute="ProQuest LLC" country="789 East Eisenhower Parkway, Ann Arbor, MI, USA">
        <title>Comparative Genomics and Chromosome Evolution.</title>
        <authorList>
            <person name="Mudd A.B."/>
        </authorList>
    </citation>
    <scope>NUCLEOTIDE SEQUENCE</scope>
    <source>
        <strain evidence="1">237g6f4</strain>
        <tissue evidence="1">Blood</tissue>
    </source>
</reference>
<protein>
    <recommendedName>
        <fullName evidence="3">Secreted protein</fullName>
    </recommendedName>
</protein>
<evidence type="ECO:0008006" key="3">
    <source>
        <dbReference type="Google" id="ProtNLM"/>
    </source>
</evidence>
<gene>
    <name evidence="1" type="ORF">GDO81_002289</name>
</gene>
<comment type="caution">
    <text evidence="1">The sequence shown here is derived from an EMBL/GenBank/DDBJ whole genome shotgun (WGS) entry which is preliminary data.</text>
</comment>
<dbReference type="AlphaFoldDB" id="A0AAV7DIX9"/>
<dbReference type="Proteomes" id="UP000824782">
    <property type="component" value="Unassembled WGS sequence"/>
</dbReference>